<dbReference type="Pfam" id="PF08543">
    <property type="entry name" value="Phos_pyr_kin"/>
    <property type="match status" value="1"/>
</dbReference>
<dbReference type="PANTHER" id="PTHR20858:SF17">
    <property type="entry name" value="HYDROXYMETHYLPYRIMIDINE_PHOSPHOMETHYLPYRIMIDINE KINASE THI20-RELATED"/>
    <property type="match status" value="1"/>
</dbReference>
<dbReference type="FunFam" id="3.40.1190.20:FF:000003">
    <property type="entry name" value="Phosphomethylpyrimidine kinase ThiD"/>
    <property type="match status" value="1"/>
</dbReference>
<keyword evidence="4" id="KW-0547">Nucleotide-binding</keyword>
<dbReference type="AlphaFoldDB" id="A0A1V3B1T0"/>
<evidence type="ECO:0000256" key="4">
    <source>
        <dbReference type="ARBA" id="ARBA00022741"/>
    </source>
</evidence>
<name>A0A1V3B1T0_HELPX</name>
<dbReference type="GO" id="GO:0005829">
    <property type="term" value="C:cytosol"/>
    <property type="evidence" value="ECO:0007669"/>
    <property type="project" value="TreeGrafter"/>
</dbReference>
<organism evidence="8 9">
    <name type="scientific">Helicobacter pylori</name>
    <name type="common">Campylobacter pylori</name>
    <dbReference type="NCBI Taxonomy" id="210"/>
    <lineage>
        <taxon>Bacteria</taxon>
        <taxon>Pseudomonadati</taxon>
        <taxon>Campylobacterota</taxon>
        <taxon>Epsilonproteobacteria</taxon>
        <taxon>Campylobacterales</taxon>
        <taxon>Helicobacteraceae</taxon>
        <taxon>Helicobacter</taxon>
    </lineage>
</organism>
<dbReference type="NCBIfam" id="TIGR00097">
    <property type="entry name" value="HMP-P_kinase"/>
    <property type="match status" value="1"/>
</dbReference>
<dbReference type="GO" id="GO:0005524">
    <property type="term" value="F:ATP binding"/>
    <property type="evidence" value="ECO:0007669"/>
    <property type="project" value="UniProtKB-KW"/>
</dbReference>
<reference evidence="8 9" key="1">
    <citation type="submission" date="2018-01" db="EMBL/GenBank/DDBJ databases">
        <title>Helicobacter pylori genome-wide association study shows promise for predicting gastric cancer risk.</title>
        <authorList>
            <person name="Berthenet E."/>
            <person name="Yahara K."/>
            <person name="Thorell K."/>
            <person name="Pascoe B."/>
            <person name="Meric G."/>
            <person name="Mikhail J.M."/>
            <person name="Engstrand L."/>
            <person name="Enroth H."/>
            <person name="Burette A."/>
            <person name="Megraud F."/>
            <person name="Atherton J."/>
            <person name="Smith S."/>
            <person name="Wilkinson T.S."/>
            <person name="Hitchings M.D."/>
            <person name="Falush D."/>
            <person name="Sheppard S.K."/>
        </authorList>
    </citation>
    <scope>NUCLEOTIDE SEQUENCE [LARGE SCALE GENOMIC DNA]</scope>
    <source>
        <strain evidence="8 9">462</strain>
    </source>
</reference>
<evidence type="ECO:0000313" key="8">
    <source>
        <dbReference type="EMBL" id="PUD37650.1"/>
    </source>
</evidence>
<dbReference type="PANTHER" id="PTHR20858">
    <property type="entry name" value="PHOSPHOMETHYLPYRIMIDINE KINASE"/>
    <property type="match status" value="1"/>
</dbReference>
<dbReference type="InterPro" id="IPR004399">
    <property type="entry name" value="HMP/HMP-P_kinase_dom"/>
</dbReference>
<feature type="domain" description="Pyridoxamine kinase/Phosphomethylpyrimidine kinase" evidence="7">
    <location>
        <begin position="15"/>
        <end position="262"/>
    </location>
</feature>
<gene>
    <name evidence="8" type="primary">thiD</name>
    <name evidence="8" type="ORF">C2R92_07555</name>
</gene>
<proteinExistence type="predicted"/>
<evidence type="ECO:0000259" key="7">
    <source>
        <dbReference type="Pfam" id="PF08543"/>
    </source>
</evidence>
<keyword evidence="6" id="KW-0067">ATP-binding</keyword>
<evidence type="ECO:0000256" key="3">
    <source>
        <dbReference type="ARBA" id="ARBA00022679"/>
    </source>
</evidence>
<evidence type="ECO:0000256" key="2">
    <source>
        <dbReference type="ARBA" id="ARBA00012135"/>
    </source>
</evidence>
<protein>
    <recommendedName>
        <fullName evidence="2">hydroxymethylpyrimidine kinase</fullName>
        <ecNumber evidence="2">2.7.1.49</ecNumber>
    </recommendedName>
</protein>
<dbReference type="Gene3D" id="3.40.1190.20">
    <property type="match status" value="1"/>
</dbReference>
<keyword evidence="3" id="KW-0808">Transferase</keyword>
<comment type="pathway">
    <text evidence="1">Cofactor biosynthesis; thiamine diphosphate biosynthesis.</text>
</comment>
<dbReference type="UniPathway" id="UPA00060">
    <property type="reaction ID" value="UER00138"/>
</dbReference>
<dbReference type="SUPFAM" id="SSF53613">
    <property type="entry name" value="Ribokinase-like"/>
    <property type="match status" value="1"/>
</dbReference>
<dbReference type="GO" id="GO:0008902">
    <property type="term" value="F:hydroxymethylpyrimidine kinase activity"/>
    <property type="evidence" value="ECO:0007669"/>
    <property type="project" value="UniProtKB-EC"/>
</dbReference>
<dbReference type="Proteomes" id="UP000244660">
    <property type="component" value="Unassembled WGS sequence"/>
</dbReference>
<evidence type="ECO:0000313" key="9">
    <source>
        <dbReference type="Proteomes" id="UP000244660"/>
    </source>
</evidence>
<dbReference type="GO" id="GO:0008972">
    <property type="term" value="F:phosphomethylpyrimidine kinase activity"/>
    <property type="evidence" value="ECO:0007669"/>
    <property type="project" value="InterPro"/>
</dbReference>
<sequence>MVKVYPQVLSIAGSDSGGGAGIQADLKAFQTLGVFGTSVITCITAQNTQGVHGVYPLSVESVKAQILAIRDDFSIKAFKMGALCNAQIIECVADALETCDFGLCVLDPVMVAKNGALLLEEEAILSLKKRLLPKTNLLTPNLPEVYALTGVQARDDKSASKAMGVLRDLGVKNAVIKGGHTEHFQGEFSNDWVFLEDAEFILNAKRFNTKNTHGTGCTLSSLIVGLLAQGLDLKNAITKAKELLTIIIQNPLNIGHGHGPLNLWSIKKHV</sequence>
<dbReference type="InterPro" id="IPR029056">
    <property type="entry name" value="Ribokinase-like"/>
</dbReference>
<dbReference type="EC" id="2.7.1.49" evidence="2"/>
<comment type="caution">
    <text evidence="8">The sequence shown here is derived from an EMBL/GenBank/DDBJ whole genome shotgun (WGS) entry which is preliminary data.</text>
</comment>
<evidence type="ECO:0000256" key="6">
    <source>
        <dbReference type="ARBA" id="ARBA00022840"/>
    </source>
</evidence>
<keyword evidence="5 8" id="KW-0418">Kinase</keyword>
<dbReference type="GO" id="GO:0009229">
    <property type="term" value="P:thiamine diphosphate biosynthetic process"/>
    <property type="evidence" value="ECO:0007669"/>
    <property type="project" value="UniProtKB-UniPathway"/>
</dbReference>
<evidence type="ECO:0000256" key="5">
    <source>
        <dbReference type="ARBA" id="ARBA00022777"/>
    </source>
</evidence>
<dbReference type="InterPro" id="IPR013749">
    <property type="entry name" value="PM/HMP-P_kinase-1"/>
</dbReference>
<accession>A0A1V3B1T0</accession>
<dbReference type="EMBL" id="QBQB01000199">
    <property type="protein sequence ID" value="PUD37650.1"/>
    <property type="molecule type" value="Genomic_DNA"/>
</dbReference>
<dbReference type="GO" id="GO:0009228">
    <property type="term" value="P:thiamine biosynthetic process"/>
    <property type="evidence" value="ECO:0007669"/>
    <property type="project" value="InterPro"/>
</dbReference>
<evidence type="ECO:0000256" key="1">
    <source>
        <dbReference type="ARBA" id="ARBA00004948"/>
    </source>
</evidence>
<dbReference type="CDD" id="cd01169">
    <property type="entry name" value="HMPP_kinase"/>
    <property type="match status" value="1"/>
</dbReference>